<dbReference type="InterPro" id="IPR036265">
    <property type="entry name" value="HIT-like_sf"/>
</dbReference>
<feature type="coiled-coil region" evidence="5">
    <location>
        <begin position="236"/>
        <end position="263"/>
    </location>
</feature>
<feature type="domain" description="HIT" evidence="7">
    <location>
        <begin position="23"/>
        <end position="176"/>
    </location>
</feature>
<reference evidence="8 9" key="1">
    <citation type="submission" date="2024-09" db="EMBL/GenBank/DDBJ databases">
        <title>Itraconazole resistance in Madurella fahalii resulting from another homologue of gene encoding cytochrome P450 14-alpha sterol demethylase (CYP51).</title>
        <authorList>
            <person name="Yoshioka I."/>
            <person name="Fahal A.H."/>
            <person name="Kaneko S."/>
            <person name="Yaguchi T."/>
        </authorList>
    </citation>
    <scope>NUCLEOTIDE SEQUENCE [LARGE SCALE GENOMIC DNA]</scope>
    <source>
        <strain evidence="8 9">IFM 68171</strain>
    </source>
</reference>
<dbReference type="EMBL" id="BAAFSV010000005">
    <property type="protein sequence ID" value="GAB1318920.1"/>
    <property type="molecule type" value="Genomic_DNA"/>
</dbReference>
<dbReference type="InterPro" id="IPR019808">
    <property type="entry name" value="Histidine_triad_CS"/>
</dbReference>
<gene>
    <name evidence="8" type="primary">HNT2</name>
    <name evidence="8" type="ORF">MFIFM68171_09130</name>
</gene>
<evidence type="ECO:0000256" key="3">
    <source>
        <dbReference type="PROSITE-ProRule" id="PRU00464"/>
    </source>
</evidence>
<name>A0ABQ0GMD9_9PEZI</name>
<dbReference type="InterPro" id="IPR051884">
    <property type="entry name" value="Bis(5'-adenosyl)-TPase_reg"/>
</dbReference>
<dbReference type="Gene3D" id="3.30.428.10">
    <property type="entry name" value="HIT-like"/>
    <property type="match status" value="1"/>
</dbReference>
<protein>
    <recommendedName>
        <fullName evidence="4">Bis(5'-adenosyl)-triphosphatase</fullName>
        <ecNumber evidence="4">3.6.1.29</ecNumber>
    </recommendedName>
</protein>
<dbReference type="PANTHER" id="PTHR46243:SF1">
    <property type="entry name" value="BIS(5'-ADENOSYL)-TRIPHOSPHATASE"/>
    <property type="match status" value="1"/>
</dbReference>
<evidence type="ECO:0000313" key="9">
    <source>
        <dbReference type="Proteomes" id="UP001628179"/>
    </source>
</evidence>
<dbReference type="Pfam" id="PF01230">
    <property type="entry name" value="HIT"/>
    <property type="match status" value="1"/>
</dbReference>
<evidence type="ECO:0000256" key="6">
    <source>
        <dbReference type="SAM" id="MobiDB-lite"/>
    </source>
</evidence>
<comment type="caution">
    <text evidence="8">The sequence shown here is derived from an EMBL/GenBank/DDBJ whole genome shotgun (WGS) entry which is preliminary data.</text>
</comment>
<sequence>MTSSSGAGRPPAQHEHQQRPPQQPIYFGPFDVTNQVFLTTRHSFALVNLKPLLPGHVLVCPLVPHRRLTDLSAGELTDLMAAVQRVQRMLARQYFAAAAASSPATPSSTPSFPFPADQPQPQPQGGATAVAPAAAAAAAPEQGSFNIALQDGPEAGQTVPHVHVHVIPRIRGSTAKPAETPSDALYERMADEDGNVGGALWDAAASTATSTPPGVMTMMMRERPRPGGSFPSIEDASRMSRSMAEMEEEAEVYRRLLGIMEQEEAKG</sequence>
<evidence type="ECO:0000313" key="8">
    <source>
        <dbReference type="EMBL" id="GAB1318920.1"/>
    </source>
</evidence>
<feature type="compositionally biased region" description="Pro residues" evidence="6">
    <location>
        <begin position="112"/>
        <end position="122"/>
    </location>
</feature>
<dbReference type="EC" id="3.6.1.29" evidence="4"/>
<dbReference type="PROSITE" id="PS51084">
    <property type="entry name" value="HIT_2"/>
    <property type="match status" value="1"/>
</dbReference>
<dbReference type="CDD" id="cd01275">
    <property type="entry name" value="FHIT"/>
    <property type="match status" value="1"/>
</dbReference>
<evidence type="ECO:0000259" key="7">
    <source>
        <dbReference type="PROSITE" id="PS51084"/>
    </source>
</evidence>
<feature type="region of interest" description="Disordered" evidence="6">
    <location>
        <begin position="105"/>
        <end position="132"/>
    </location>
</feature>
<keyword evidence="1 4" id="KW-0547">Nucleotide-binding</keyword>
<feature type="region of interest" description="Disordered" evidence="6">
    <location>
        <begin position="1"/>
        <end position="25"/>
    </location>
</feature>
<feature type="short sequence motif" description="Histidine triad motif" evidence="3">
    <location>
        <begin position="161"/>
        <end position="165"/>
    </location>
</feature>
<keyword evidence="9" id="KW-1185">Reference proteome</keyword>
<dbReference type="PANTHER" id="PTHR46243">
    <property type="entry name" value="BIS(5'-ADENOSYL)-TRIPHOSPHATASE"/>
    <property type="match status" value="1"/>
</dbReference>
<keyword evidence="2 4" id="KW-0378">Hydrolase</keyword>
<accession>A0ABQ0GMD9</accession>
<dbReference type="GO" id="GO:0016787">
    <property type="term" value="F:hydrolase activity"/>
    <property type="evidence" value="ECO:0007669"/>
    <property type="project" value="UniProtKB-KW"/>
</dbReference>
<dbReference type="RefSeq" id="XP_070920650.1">
    <property type="nucleotide sequence ID" value="XM_071064549.1"/>
</dbReference>
<dbReference type="GeneID" id="98179872"/>
<organism evidence="8 9">
    <name type="scientific">Madurella fahalii</name>
    <dbReference type="NCBI Taxonomy" id="1157608"/>
    <lineage>
        <taxon>Eukaryota</taxon>
        <taxon>Fungi</taxon>
        <taxon>Dikarya</taxon>
        <taxon>Ascomycota</taxon>
        <taxon>Pezizomycotina</taxon>
        <taxon>Sordariomycetes</taxon>
        <taxon>Sordariomycetidae</taxon>
        <taxon>Sordariales</taxon>
        <taxon>Sordariales incertae sedis</taxon>
        <taxon>Madurella</taxon>
    </lineage>
</organism>
<keyword evidence="5" id="KW-0175">Coiled coil</keyword>
<dbReference type="SUPFAM" id="SSF54197">
    <property type="entry name" value="HIT-like"/>
    <property type="match status" value="1"/>
</dbReference>
<dbReference type="InterPro" id="IPR011146">
    <property type="entry name" value="HIT-like"/>
</dbReference>
<proteinExistence type="predicted"/>
<dbReference type="Proteomes" id="UP001628179">
    <property type="component" value="Unassembled WGS sequence"/>
</dbReference>
<comment type="catalytic activity">
    <reaction evidence="4">
        <text>P(1),P(3)-bis(5'-adenosyl) triphosphate + H2O = AMP + ADP + 2 H(+)</text>
        <dbReference type="Rhea" id="RHEA:13893"/>
        <dbReference type="ChEBI" id="CHEBI:15377"/>
        <dbReference type="ChEBI" id="CHEBI:15378"/>
        <dbReference type="ChEBI" id="CHEBI:58529"/>
        <dbReference type="ChEBI" id="CHEBI:456215"/>
        <dbReference type="ChEBI" id="CHEBI:456216"/>
        <dbReference type="EC" id="3.6.1.29"/>
    </reaction>
</comment>
<dbReference type="InterPro" id="IPR039383">
    <property type="entry name" value="FHIT"/>
</dbReference>
<evidence type="ECO:0000256" key="5">
    <source>
        <dbReference type="SAM" id="Coils"/>
    </source>
</evidence>
<comment type="cofactor">
    <cofactor evidence="4">
        <name>Mn(2+)</name>
        <dbReference type="ChEBI" id="CHEBI:29035"/>
    </cofactor>
</comment>
<dbReference type="PROSITE" id="PS00892">
    <property type="entry name" value="HIT_1"/>
    <property type="match status" value="1"/>
</dbReference>
<feature type="compositionally biased region" description="Low complexity" evidence="6">
    <location>
        <begin position="123"/>
        <end position="132"/>
    </location>
</feature>
<evidence type="ECO:0000256" key="2">
    <source>
        <dbReference type="ARBA" id="ARBA00022801"/>
    </source>
</evidence>
<evidence type="ECO:0000256" key="1">
    <source>
        <dbReference type="ARBA" id="ARBA00022741"/>
    </source>
</evidence>
<evidence type="ECO:0000256" key="4">
    <source>
        <dbReference type="RuleBase" id="RU366076"/>
    </source>
</evidence>